<evidence type="ECO:0000256" key="14">
    <source>
        <dbReference type="ARBA" id="ARBA00023098"/>
    </source>
</evidence>
<dbReference type="AlphaFoldDB" id="A0A2P7QPL0"/>
<gene>
    <name evidence="20" type="ORF">C7I55_15210</name>
</gene>
<dbReference type="InterPro" id="IPR000374">
    <property type="entry name" value="PC_trans"/>
</dbReference>
<dbReference type="Pfam" id="PF01148">
    <property type="entry name" value="CTP_transf_1"/>
    <property type="match status" value="1"/>
</dbReference>
<evidence type="ECO:0000256" key="10">
    <source>
        <dbReference type="ARBA" id="ARBA00022679"/>
    </source>
</evidence>
<keyword evidence="10 18" id="KW-0808">Transferase</keyword>
<evidence type="ECO:0000256" key="19">
    <source>
        <dbReference type="SAM" id="Phobius"/>
    </source>
</evidence>
<evidence type="ECO:0000256" key="3">
    <source>
        <dbReference type="ARBA" id="ARBA00005119"/>
    </source>
</evidence>
<evidence type="ECO:0000313" key="20">
    <source>
        <dbReference type="EMBL" id="PSJ39899.1"/>
    </source>
</evidence>
<comment type="similarity">
    <text evidence="5 18">Belongs to the CDS family.</text>
</comment>
<evidence type="ECO:0000256" key="6">
    <source>
        <dbReference type="ARBA" id="ARBA00012487"/>
    </source>
</evidence>
<feature type="transmembrane region" description="Helical" evidence="19">
    <location>
        <begin position="104"/>
        <end position="121"/>
    </location>
</feature>
<dbReference type="GO" id="GO:0005886">
    <property type="term" value="C:plasma membrane"/>
    <property type="evidence" value="ECO:0007669"/>
    <property type="project" value="UniProtKB-SubCell"/>
</dbReference>
<dbReference type="RefSeq" id="WP_106513796.1">
    <property type="nucleotide sequence ID" value="NZ_PXYI01000004.1"/>
</dbReference>
<keyword evidence="14" id="KW-0443">Lipid metabolism</keyword>
<keyword evidence="13 19" id="KW-1133">Transmembrane helix</keyword>
<feature type="transmembrane region" description="Helical" evidence="19">
    <location>
        <begin position="128"/>
        <end position="145"/>
    </location>
</feature>
<dbReference type="Proteomes" id="UP000241167">
    <property type="component" value="Unassembled WGS sequence"/>
</dbReference>
<feature type="transmembrane region" description="Helical" evidence="19">
    <location>
        <begin position="12"/>
        <end position="31"/>
    </location>
</feature>
<comment type="caution">
    <text evidence="20">The sequence shown here is derived from an EMBL/GenBank/DDBJ whole genome shotgun (WGS) entry which is preliminary data.</text>
</comment>
<organism evidence="20 21">
    <name type="scientific">Allosphingosinicella deserti</name>
    <dbReference type="NCBI Taxonomy" id="2116704"/>
    <lineage>
        <taxon>Bacteria</taxon>
        <taxon>Pseudomonadati</taxon>
        <taxon>Pseudomonadota</taxon>
        <taxon>Alphaproteobacteria</taxon>
        <taxon>Sphingomonadales</taxon>
        <taxon>Sphingomonadaceae</taxon>
        <taxon>Allosphingosinicella</taxon>
    </lineage>
</organism>
<reference evidence="20 21" key="1">
    <citation type="submission" date="2018-03" db="EMBL/GenBank/DDBJ databases">
        <title>The draft genome of Sphingosinicella sp. GL-C-18.</title>
        <authorList>
            <person name="Liu L."/>
            <person name="Li L."/>
            <person name="Liang L."/>
            <person name="Zhang X."/>
            <person name="Wang T."/>
        </authorList>
    </citation>
    <scope>NUCLEOTIDE SEQUENCE [LARGE SCALE GENOMIC DNA]</scope>
    <source>
        <strain evidence="20 21">GL-C-18</strain>
    </source>
</reference>
<comment type="catalytic activity">
    <reaction evidence="1 18">
        <text>a 1,2-diacyl-sn-glycero-3-phosphate + CTP + H(+) = a CDP-1,2-diacyl-sn-glycerol + diphosphate</text>
        <dbReference type="Rhea" id="RHEA:16229"/>
        <dbReference type="ChEBI" id="CHEBI:15378"/>
        <dbReference type="ChEBI" id="CHEBI:33019"/>
        <dbReference type="ChEBI" id="CHEBI:37563"/>
        <dbReference type="ChEBI" id="CHEBI:58332"/>
        <dbReference type="ChEBI" id="CHEBI:58608"/>
        <dbReference type="EC" id="2.7.7.41"/>
    </reaction>
</comment>
<accession>A0A2P7QPL0</accession>
<dbReference type="PROSITE" id="PS01315">
    <property type="entry name" value="CDS"/>
    <property type="match status" value="1"/>
</dbReference>
<proteinExistence type="inferred from homology"/>
<evidence type="ECO:0000256" key="7">
    <source>
        <dbReference type="ARBA" id="ARBA00019373"/>
    </source>
</evidence>
<comment type="pathway">
    <text evidence="4">Lipid metabolism.</text>
</comment>
<dbReference type="GO" id="GO:0004605">
    <property type="term" value="F:phosphatidate cytidylyltransferase activity"/>
    <property type="evidence" value="ECO:0007669"/>
    <property type="project" value="UniProtKB-EC"/>
</dbReference>
<name>A0A2P7QPL0_9SPHN</name>
<dbReference type="UniPathway" id="UPA00557">
    <property type="reaction ID" value="UER00614"/>
</dbReference>
<keyword evidence="17" id="KW-1208">Phospholipid metabolism</keyword>
<evidence type="ECO:0000256" key="4">
    <source>
        <dbReference type="ARBA" id="ARBA00005189"/>
    </source>
</evidence>
<keyword evidence="15 19" id="KW-0472">Membrane</keyword>
<evidence type="ECO:0000256" key="17">
    <source>
        <dbReference type="ARBA" id="ARBA00023264"/>
    </source>
</evidence>
<feature type="transmembrane region" description="Helical" evidence="19">
    <location>
        <begin position="62"/>
        <end position="82"/>
    </location>
</feature>
<dbReference type="PANTHER" id="PTHR46382">
    <property type="entry name" value="PHOSPHATIDATE CYTIDYLYLTRANSFERASE"/>
    <property type="match status" value="1"/>
</dbReference>
<keyword evidence="11 18" id="KW-0812">Transmembrane</keyword>
<sequence>MSVEAAKPASDLTTRFAAAVVMIAVACSAIYFGGWPFRLLVAAAAAVMMVEWGDMHRAARRWSWIGAGLLVLGLLGAAQWLYPAGEIDFIDGAEAISLQSFDELWIGFAALAGLAVLFGLITRRLSMGWGFLYLALPSFALLVLEWARFDLVFWLMLVTWSTDIFAYFAGRSIGGPKLAPRVSPNKTWAGLIGGMAGAGVIGAVAALLFDLGPIFLVAGAPLGLLAQLGDLYESSVKRRQGVKDSGSLLPGHGGVLDRVDGLLPVTFATLGLLLLILGTA</sequence>
<keyword evidence="21" id="KW-1185">Reference proteome</keyword>
<keyword evidence="8" id="KW-1003">Cell membrane</keyword>
<evidence type="ECO:0000256" key="1">
    <source>
        <dbReference type="ARBA" id="ARBA00001698"/>
    </source>
</evidence>
<evidence type="ECO:0000256" key="15">
    <source>
        <dbReference type="ARBA" id="ARBA00023136"/>
    </source>
</evidence>
<dbReference type="OrthoDB" id="9799199at2"/>
<dbReference type="EC" id="2.7.7.41" evidence="6 18"/>
<comment type="subcellular location">
    <subcellularLocation>
        <location evidence="2">Cell membrane</location>
        <topology evidence="2">Multi-pass membrane protein</topology>
    </subcellularLocation>
</comment>
<feature type="transmembrane region" description="Helical" evidence="19">
    <location>
        <begin position="151"/>
        <end position="168"/>
    </location>
</feature>
<dbReference type="PANTHER" id="PTHR46382:SF1">
    <property type="entry name" value="PHOSPHATIDATE CYTIDYLYLTRANSFERASE"/>
    <property type="match status" value="1"/>
</dbReference>
<evidence type="ECO:0000256" key="11">
    <source>
        <dbReference type="ARBA" id="ARBA00022692"/>
    </source>
</evidence>
<dbReference type="PROSITE" id="PS51257">
    <property type="entry name" value="PROKAR_LIPOPROTEIN"/>
    <property type="match status" value="1"/>
</dbReference>
<evidence type="ECO:0000256" key="5">
    <source>
        <dbReference type="ARBA" id="ARBA00010185"/>
    </source>
</evidence>
<keyword evidence="9" id="KW-0444">Lipid biosynthesis</keyword>
<feature type="transmembrane region" description="Helical" evidence="19">
    <location>
        <begin position="261"/>
        <end position="279"/>
    </location>
</feature>
<comment type="pathway">
    <text evidence="3 18">Phospholipid metabolism; CDP-diacylglycerol biosynthesis; CDP-diacylglycerol from sn-glycerol 3-phosphate: step 3/3.</text>
</comment>
<evidence type="ECO:0000256" key="8">
    <source>
        <dbReference type="ARBA" id="ARBA00022475"/>
    </source>
</evidence>
<evidence type="ECO:0000256" key="12">
    <source>
        <dbReference type="ARBA" id="ARBA00022695"/>
    </source>
</evidence>
<keyword evidence="12 18" id="KW-0548">Nucleotidyltransferase</keyword>
<feature type="transmembrane region" description="Helical" evidence="19">
    <location>
        <begin position="188"/>
        <end position="208"/>
    </location>
</feature>
<dbReference type="GO" id="GO:0016024">
    <property type="term" value="P:CDP-diacylglycerol biosynthetic process"/>
    <property type="evidence" value="ECO:0007669"/>
    <property type="project" value="UniProtKB-UniPathway"/>
</dbReference>
<evidence type="ECO:0000256" key="18">
    <source>
        <dbReference type="RuleBase" id="RU003938"/>
    </source>
</evidence>
<evidence type="ECO:0000256" key="9">
    <source>
        <dbReference type="ARBA" id="ARBA00022516"/>
    </source>
</evidence>
<protein>
    <recommendedName>
        <fullName evidence="7 18">Phosphatidate cytidylyltransferase</fullName>
        <ecNumber evidence="6 18">2.7.7.41</ecNumber>
    </recommendedName>
</protein>
<dbReference type="EMBL" id="PXYI01000004">
    <property type="protein sequence ID" value="PSJ39899.1"/>
    <property type="molecule type" value="Genomic_DNA"/>
</dbReference>
<evidence type="ECO:0000256" key="2">
    <source>
        <dbReference type="ARBA" id="ARBA00004651"/>
    </source>
</evidence>
<evidence type="ECO:0000256" key="13">
    <source>
        <dbReference type="ARBA" id="ARBA00022989"/>
    </source>
</evidence>
<evidence type="ECO:0000256" key="16">
    <source>
        <dbReference type="ARBA" id="ARBA00023209"/>
    </source>
</evidence>
<evidence type="ECO:0000313" key="21">
    <source>
        <dbReference type="Proteomes" id="UP000241167"/>
    </source>
</evidence>
<keyword evidence="16" id="KW-0594">Phospholipid biosynthesis</keyword>